<accession>A0A6J7WUE9</accession>
<reference evidence="1" key="1">
    <citation type="submission" date="2020-05" db="EMBL/GenBank/DDBJ databases">
        <authorList>
            <person name="Chiriac C."/>
            <person name="Salcher M."/>
            <person name="Ghai R."/>
            <person name="Kavagutti S V."/>
        </authorList>
    </citation>
    <scope>NUCLEOTIDE SEQUENCE</scope>
</reference>
<name>A0A6J7WUE9_9CAUD</name>
<proteinExistence type="predicted"/>
<sequence length="55" mass="6249">MDHWQAHVRLAISDAALDPIRLLDIMFSLTAMESNSLIPDDISIDLFDLIDRVKP</sequence>
<dbReference type="EMBL" id="LR798284">
    <property type="protein sequence ID" value="CAB5220465.1"/>
    <property type="molecule type" value="Genomic_DNA"/>
</dbReference>
<gene>
    <name evidence="1" type="ORF">UFOVP236_65</name>
</gene>
<evidence type="ECO:0000313" key="1">
    <source>
        <dbReference type="EMBL" id="CAB5220465.1"/>
    </source>
</evidence>
<protein>
    <submittedName>
        <fullName evidence="1">Uncharacterized protein</fullName>
    </submittedName>
</protein>
<organism evidence="1">
    <name type="scientific">uncultured Caudovirales phage</name>
    <dbReference type="NCBI Taxonomy" id="2100421"/>
    <lineage>
        <taxon>Viruses</taxon>
        <taxon>Duplodnaviria</taxon>
        <taxon>Heunggongvirae</taxon>
        <taxon>Uroviricota</taxon>
        <taxon>Caudoviricetes</taxon>
        <taxon>Peduoviridae</taxon>
        <taxon>Maltschvirus</taxon>
        <taxon>Maltschvirus maltsch</taxon>
    </lineage>
</organism>